<dbReference type="PROSITE" id="PS50923">
    <property type="entry name" value="SUSHI"/>
    <property type="match status" value="2"/>
</dbReference>
<feature type="domain" description="CUB" evidence="15">
    <location>
        <begin position="194"/>
        <end position="306"/>
    </location>
</feature>
<dbReference type="InterPro" id="IPR000742">
    <property type="entry name" value="EGF"/>
</dbReference>
<accession>A0ABN8MZF4</accession>
<dbReference type="Gene3D" id="2.40.10.10">
    <property type="entry name" value="Trypsin-like serine proteases"/>
    <property type="match status" value="1"/>
</dbReference>
<comment type="subcellular location">
    <subcellularLocation>
        <location evidence="1">Secreted</location>
    </subcellularLocation>
</comment>
<dbReference type="InterPro" id="IPR018114">
    <property type="entry name" value="TRYPSIN_HIS"/>
</dbReference>
<evidence type="ECO:0000313" key="18">
    <source>
        <dbReference type="EMBL" id="CAH3037870.1"/>
    </source>
</evidence>
<keyword evidence="2" id="KW-0964">Secreted</keyword>
<evidence type="ECO:0000259" key="17">
    <source>
        <dbReference type="PROSITE" id="PS50923"/>
    </source>
</evidence>
<sequence>MEYTSRLSLEREPSEGKRRKISPSRAVKCGGNSSGFFGVIKSPNFPNTYPNNVHCVWNITVPKGHRIRIRFTVIDIEFFFQCDYDWLSLRSGNSTLGRFCGSKHKTINKHHSKLPKEYVISPTNECTITFHSDYSNEESYAGFRAHYIAVDEDECKSENGGCDHHCHNYIGGHYCSCRLGYKLQPDGKSCHFICDNQIIQSRRGEITSPEYPQKYPQNSDCDWTITVEKGYQITLTFLEFDIEEHPDVVCPYDYLKINAGQKRKYGPYCGKKLPRNITSSGNYIHMEFVSDDSGNYRGFKAFYDTHGIRCPPLTAPDHGNMTGDDFTFKQTVAFACDEGYLLTGSAVRECKNTGDWDGTPPVCKPVNCGHPGKPRHGNITESGFTYQKVVSFSCNKYFELQGDRTRQCQADGIWSGEQPKCIATCGEVNHFNLTSDVCRKRIVGGQDARKGSYPWHVLVMKNNLIACGGSLLNERWVLTAAHCVNDRSSGIVSLSVLKIFAGLHQIRKLNDSHVQRRKVVQIISHKNFDFRLFASDLALLKLDREVRISHYVKPVCLPEGQQKSLFDPGKFGRVVGWGYKVSKSSFGQFANTLKEICIPTISNNVCKAAFKDEGYTVTPQMLCAGEASGGKDSCQGDSGGGFVFQDPVVKKWVLGGVVSWGSNFGCGLRNKYGVYVRITEFLPWIKKQMF</sequence>
<dbReference type="Proteomes" id="UP001159405">
    <property type="component" value="Unassembled WGS sequence"/>
</dbReference>
<dbReference type="Gene3D" id="2.10.70.10">
    <property type="entry name" value="Complement Module, domain 1"/>
    <property type="match status" value="2"/>
</dbReference>
<dbReference type="PROSITE" id="PS01180">
    <property type="entry name" value="CUB"/>
    <property type="match status" value="2"/>
</dbReference>
<dbReference type="Gene3D" id="2.60.120.290">
    <property type="entry name" value="Spermadhesin, CUB domain"/>
    <property type="match status" value="2"/>
</dbReference>
<evidence type="ECO:0000256" key="8">
    <source>
        <dbReference type="ARBA" id="ARBA00022825"/>
    </source>
</evidence>
<dbReference type="InterPro" id="IPR024175">
    <property type="entry name" value="Pept_S1A_C1r/C1S/mannan-bd"/>
</dbReference>
<dbReference type="InterPro" id="IPR000859">
    <property type="entry name" value="CUB_dom"/>
</dbReference>
<dbReference type="PROSITE" id="PS00134">
    <property type="entry name" value="TRYPSIN_HIS"/>
    <property type="match status" value="1"/>
</dbReference>
<dbReference type="InterPro" id="IPR043504">
    <property type="entry name" value="Peptidase_S1_PA_chymotrypsin"/>
</dbReference>
<evidence type="ECO:0000256" key="5">
    <source>
        <dbReference type="ARBA" id="ARBA00022659"/>
    </source>
</evidence>
<evidence type="ECO:0000256" key="10">
    <source>
        <dbReference type="ARBA" id="ARBA00023157"/>
    </source>
</evidence>
<feature type="disulfide bond" evidence="12">
    <location>
        <begin position="194"/>
        <end position="221"/>
    </location>
</feature>
<dbReference type="InterPro" id="IPR000436">
    <property type="entry name" value="Sushi_SCR_CCP_dom"/>
</dbReference>
<evidence type="ECO:0000256" key="13">
    <source>
        <dbReference type="PROSITE-ProRule" id="PRU00302"/>
    </source>
</evidence>
<keyword evidence="11" id="KW-0379">Hydroxylation</keyword>
<dbReference type="SUPFAM" id="SSF57196">
    <property type="entry name" value="EGF/Laminin"/>
    <property type="match status" value="1"/>
</dbReference>
<feature type="domain" description="CUB" evidence="15">
    <location>
        <begin position="29"/>
        <end position="150"/>
    </location>
</feature>
<feature type="disulfide bond" evidence="13">
    <location>
        <begin position="394"/>
        <end position="421"/>
    </location>
</feature>
<dbReference type="SMART" id="SM00042">
    <property type="entry name" value="CUB"/>
    <property type="match status" value="2"/>
</dbReference>
<dbReference type="InterPro" id="IPR001881">
    <property type="entry name" value="EGF-like_Ca-bd_dom"/>
</dbReference>
<dbReference type="Gene3D" id="2.10.25.10">
    <property type="entry name" value="Laminin"/>
    <property type="match status" value="1"/>
</dbReference>
<evidence type="ECO:0000256" key="11">
    <source>
        <dbReference type="ARBA" id="ARBA00023278"/>
    </source>
</evidence>
<protein>
    <submittedName>
        <fullName evidence="18">Uncharacterized protein</fullName>
    </submittedName>
</protein>
<keyword evidence="7" id="KW-0378">Hydrolase</keyword>
<evidence type="ECO:0000256" key="3">
    <source>
        <dbReference type="ARBA" id="ARBA00022536"/>
    </source>
</evidence>
<feature type="domain" description="Sushi" evidence="17">
    <location>
        <begin position="366"/>
        <end position="423"/>
    </location>
</feature>
<keyword evidence="6" id="KW-0645">Protease</keyword>
<dbReference type="SUPFAM" id="SSF49854">
    <property type="entry name" value="Spermadhesin, CUB domain"/>
    <property type="match status" value="2"/>
</dbReference>
<evidence type="ECO:0000259" key="15">
    <source>
        <dbReference type="PROSITE" id="PS01180"/>
    </source>
</evidence>
<dbReference type="PRINTS" id="PR00722">
    <property type="entry name" value="CHYMOTRYPSIN"/>
</dbReference>
<keyword evidence="10 13" id="KW-1015">Disulfide bond</keyword>
<dbReference type="InterPro" id="IPR001314">
    <property type="entry name" value="Peptidase_S1A"/>
</dbReference>
<dbReference type="InterPro" id="IPR035976">
    <property type="entry name" value="Sushi/SCR/CCP_sf"/>
</dbReference>
<keyword evidence="5 13" id="KW-0768">Sushi</keyword>
<reference evidence="18 19" key="1">
    <citation type="submission" date="2022-05" db="EMBL/GenBank/DDBJ databases">
        <authorList>
            <consortium name="Genoscope - CEA"/>
            <person name="William W."/>
        </authorList>
    </citation>
    <scope>NUCLEOTIDE SEQUENCE [LARGE SCALE GENOMIC DNA]</scope>
</reference>
<keyword evidence="4" id="KW-0399">Innate immunity</keyword>
<keyword evidence="3" id="KW-0245">EGF-like domain</keyword>
<dbReference type="Pfam" id="PF00084">
    <property type="entry name" value="Sushi"/>
    <property type="match status" value="2"/>
</dbReference>
<dbReference type="PANTHER" id="PTHR24255">
    <property type="entry name" value="COMPLEMENT COMPONENT 1, S SUBCOMPONENT-RELATED"/>
    <property type="match status" value="1"/>
</dbReference>
<evidence type="ECO:0000256" key="1">
    <source>
        <dbReference type="ARBA" id="ARBA00004613"/>
    </source>
</evidence>
<evidence type="ECO:0000313" key="19">
    <source>
        <dbReference type="Proteomes" id="UP001159405"/>
    </source>
</evidence>
<keyword evidence="19" id="KW-1185">Reference proteome</keyword>
<dbReference type="InterPro" id="IPR035914">
    <property type="entry name" value="Sperma_CUB_dom_sf"/>
</dbReference>
<comment type="caution">
    <text evidence="13">Lacks conserved residue(s) required for the propagation of feature annotation.</text>
</comment>
<dbReference type="SUPFAM" id="SSF57535">
    <property type="entry name" value="Complement control module/SCR domain"/>
    <property type="match status" value="1"/>
</dbReference>
<evidence type="ECO:0000256" key="14">
    <source>
        <dbReference type="SAM" id="MobiDB-lite"/>
    </source>
</evidence>
<evidence type="ECO:0000256" key="7">
    <source>
        <dbReference type="ARBA" id="ARBA00022801"/>
    </source>
</evidence>
<evidence type="ECO:0000259" key="16">
    <source>
        <dbReference type="PROSITE" id="PS50240"/>
    </source>
</evidence>
<proteinExistence type="predicted"/>
<dbReference type="SMART" id="SM00179">
    <property type="entry name" value="EGF_CA"/>
    <property type="match status" value="1"/>
</dbReference>
<feature type="region of interest" description="Disordered" evidence="14">
    <location>
        <begin position="1"/>
        <end position="24"/>
    </location>
</feature>
<evidence type="ECO:0000256" key="6">
    <source>
        <dbReference type="ARBA" id="ARBA00022670"/>
    </source>
</evidence>
<dbReference type="CDD" id="cd00054">
    <property type="entry name" value="EGF_CA"/>
    <property type="match status" value="1"/>
</dbReference>
<name>A0ABN8MZF4_9CNID</name>
<dbReference type="CDD" id="cd00041">
    <property type="entry name" value="CUB"/>
    <property type="match status" value="2"/>
</dbReference>
<dbReference type="InterPro" id="IPR001254">
    <property type="entry name" value="Trypsin_dom"/>
</dbReference>
<dbReference type="Pfam" id="PF00089">
    <property type="entry name" value="Trypsin"/>
    <property type="match status" value="1"/>
</dbReference>
<dbReference type="EMBL" id="CALNXK010000006">
    <property type="protein sequence ID" value="CAH3037870.1"/>
    <property type="molecule type" value="Genomic_DNA"/>
</dbReference>
<organism evidence="18 19">
    <name type="scientific">Porites lobata</name>
    <dbReference type="NCBI Taxonomy" id="104759"/>
    <lineage>
        <taxon>Eukaryota</taxon>
        <taxon>Metazoa</taxon>
        <taxon>Cnidaria</taxon>
        <taxon>Anthozoa</taxon>
        <taxon>Hexacorallia</taxon>
        <taxon>Scleractinia</taxon>
        <taxon>Fungiina</taxon>
        <taxon>Poritidae</taxon>
        <taxon>Porites</taxon>
    </lineage>
</organism>
<evidence type="ECO:0000256" key="4">
    <source>
        <dbReference type="ARBA" id="ARBA00022588"/>
    </source>
</evidence>
<feature type="domain" description="Peptidase S1" evidence="16">
    <location>
        <begin position="442"/>
        <end position="690"/>
    </location>
</feature>
<dbReference type="SMART" id="SM00020">
    <property type="entry name" value="Tryp_SPc"/>
    <property type="match status" value="1"/>
</dbReference>
<keyword evidence="8" id="KW-0720">Serine protease</keyword>
<gene>
    <name evidence="18" type="ORF">PLOB_00039509</name>
</gene>
<dbReference type="CDD" id="cd00190">
    <property type="entry name" value="Tryp_SPc"/>
    <property type="match status" value="1"/>
</dbReference>
<dbReference type="SMART" id="SM00032">
    <property type="entry name" value="CCP"/>
    <property type="match status" value="2"/>
</dbReference>
<feature type="domain" description="Sushi" evidence="17">
    <location>
        <begin position="308"/>
        <end position="365"/>
    </location>
</feature>
<dbReference type="PROSITE" id="PS50240">
    <property type="entry name" value="TRYPSIN_DOM"/>
    <property type="match status" value="1"/>
</dbReference>
<dbReference type="SUPFAM" id="SSF50494">
    <property type="entry name" value="Trypsin-like serine proteases"/>
    <property type="match status" value="1"/>
</dbReference>
<dbReference type="PIRSF" id="PIRSF001155">
    <property type="entry name" value="C1r_C1s_MASP"/>
    <property type="match status" value="1"/>
</dbReference>
<dbReference type="PROSITE" id="PS01186">
    <property type="entry name" value="EGF_2"/>
    <property type="match status" value="1"/>
</dbReference>
<dbReference type="Pfam" id="PF14670">
    <property type="entry name" value="FXa_inhibition"/>
    <property type="match status" value="1"/>
</dbReference>
<keyword evidence="9" id="KW-0391">Immunity</keyword>
<evidence type="ECO:0000256" key="2">
    <source>
        <dbReference type="ARBA" id="ARBA00022525"/>
    </source>
</evidence>
<feature type="disulfide bond" evidence="13">
    <location>
        <begin position="336"/>
        <end position="363"/>
    </location>
</feature>
<evidence type="ECO:0000256" key="12">
    <source>
        <dbReference type="PROSITE-ProRule" id="PRU00059"/>
    </source>
</evidence>
<dbReference type="InterPro" id="IPR009003">
    <property type="entry name" value="Peptidase_S1_PA"/>
</dbReference>
<dbReference type="CDD" id="cd00033">
    <property type="entry name" value="CCP"/>
    <property type="match status" value="2"/>
</dbReference>
<comment type="caution">
    <text evidence="18">The sequence shown here is derived from an EMBL/GenBank/DDBJ whole genome shotgun (WGS) entry which is preliminary data.</text>
</comment>
<dbReference type="Pfam" id="PF00431">
    <property type="entry name" value="CUB"/>
    <property type="match status" value="2"/>
</dbReference>
<evidence type="ECO:0000256" key="9">
    <source>
        <dbReference type="ARBA" id="ARBA00022859"/>
    </source>
</evidence>
<dbReference type="PANTHER" id="PTHR24255:SF31">
    <property type="entry name" value="CUBILIN-LIKE PROTEIN"/>
    <property type="match status" value="1"/>
</dbReference>